<feature type="compositionally biased region" description="Basic and acidic residues" evidence="7">
    <location>
        <begin position="1513"/>
        <end position="1522"/>
    </location>
</feature>
<evidence type="ECO:0000256" key="6">
    <source>
        <dbReference type="ARBA" id="ARBA00023306"/>
    </source>
</evidence>
<evidence type="ECO:0000256" key="7">
    <source>
        <dbReference type="SAM" id="MobiDB-lite"/>
    </source>
</evidence>
<evidence type="ECO:0000313" key="9">
    <source>
        <dbReference type="EMBL" id="KAF2830661.1"/>
    </source>
</evidence>
<reference evidence="9" key="1">
    <citation type="journal article" date="2020" name="Stud. Mycol.">
        <title>101 Dothideomycetes genomes: a test case for predicting lifestyles and emergence of pathogens.</title>
        <authorList>
            <person name="Haridas S."/>
            <person name="Albert R."/>
            <person name="Binder M."/>
            <person name="Bloem J."/>
            <person name="Labutti K."/>
            <person name="Salamov A."/>
            <person name="Andreopoulos B."/>
            <person name="Baker S."/>
            <person name="Barry K."/>
            <person name="Bills G."/>
            <person name="Bluhm B."/>
            <person name="Cannon C."/>
            <person name="Castanera R."/>
            <person name="Culley D."/>
            <person name="Daum C."/>
            <person name="Ezra D."/>
            <person name="Gonzalez J."/>
            <person name="Henrissat B."/>
            <person name="Kuo A."/>
            <person name="Liang C."/>
            <person name="Lipzen A."/>
            <person name="Lutzoni F."/>
            <person name="Magnuson J."/>
            <person name="Mondo S."/>
            <person name="Nolan M."/>
            <person name="Ohm R."/>
            <person name="Pangilinan J."/>
            <person name="Park H.-J."/>
            <person name="Ramirez L."/>
            <person name="Alfaro M."/>
            <person name="Sun H."/>
            <person name="Tritt A."/>
            <person name="Yoshinaga Y."/>
            <person name="Zwiers L.-H."/>
            <person name="Turgeon B."/>
            <person name="Goodwin S."/>
            <person name="Spatafora J."/>
            <person name="Crous P."/>
            <person name="Grigoriev I."/>
        </authorList>
    </citation>
    <scope>NUCLEOTIDE SEQUENCE</scope>
    <source>
        <strain evidence="9">CBS 113818</strain>
    </source>
</reference>
<feature type="region of interest" description="Disordered" evidence="7">
    <location>
        <begin position="1"/>
        <end position="23"/>
    </location>
</feature>
<feature type="compositionally biased region" description="Low complexity" evidence="7">
    <location>
        <begin position="1648"/>
        <end position="1661"/>
    </location>
</feature>
<dbReference type="EMBL" id="MU006219">
    <property type="protein sequence ID" value="KAF2830661.1"/>
    <property type="molecule type" value="Genomic_DNA"/>
</dbReference>
<evidence type="ECO:0000256" key="2">
    <source>
        <dbReference type="ARBA" id="ARBA00004574"/>
    </source>
</evidence>
<dbReference type="OrthoDB" id="5399929at2759"/>
<feature type="region of interest" description="Disordered" evidence="7">
    <location>
        <begin position="1421"/>
        <end position="1675"/>
    </location>
</feature>
<evidence type="ECO:0000256" key="4">
    <source>
        <dbReference type="ARBA" id="ARBA00022895"/>
    </source>
</evidence>
<feature type="compositionally biased region" description="Polar residues" evidence="7">
    <location>
        <begin position="1587"/>
        <end position="1598"/>
    </location>
</feature>
<feature type="domain" description="Telomere-associated protein Rif1 N-terminal" evidence="8">
    <location>
        <begin position="156"/>
        <end position="525"/>
    </location>
</feature>
<dbReference type="PANTHER" id="PTHR22928">
    <property type="entry name" value="TELOMERE-ASSOCIATED PROTEIN RIF1"/>
    <property type="match status" value="1"/>
</dbReference>
<feature type="compositionally biased region" description="Basic and acidic residues" evidence="7">
    <location>
        <begin position="1599"/>
        <end position="1622"/>
    </location>
</feature>
<feature type="compositionally biased region" description="Polar residues" evidence="7">
    <location>
        <begin position="1434"/>
        <end position="1443"/>
    </location>
</feature>
<keyword evidence="6" id="KW-0131">Cell cycle</keyword>
<feature type="compositionally biased region" description="Polar residues" evidence="7">
    <location>
        <begin position="1140"/>
        <end position="1157"/>
    </location>
</feature>
<keyword evidence="4" id="KW-0779">Telomere</keyword>
<evidence type="ECO:0000259" key="8">
    <source>
        <dbReference type="Pfam" id="PF12231"/>
    </source>
</evidence>
<dbReference type="InterPro" id="IPR022031">
    <property type="entry name" value="Rif1_N"/>
</dbReference>
<dbReference type="Proteomes" id="UP000799424">
    <property type="component" value="Unassembled WGS sequence"/>
</dbReference>
<keyword evidence="10" id="KW-1185">Reference proteome</keyword>
<gene>
    <name evidence="9" type="ORF">CC86DRAFT_343582</name>
</gene>
<feature type="compositionally biased region" description="Low complexity" evidence="7">
    <location>
        <begin position="1486"/>
        <end position="1496"/>
    </location>
</feature>
<protein>
    <recommendedName>
        <fullName evidence="8">Telomere-associated protein Rif1 N-terminal domain-containing protein</fullName>
    </recommendedName>
</protein>
<dbReference type="GO" id="GO:0005634">
    <property type="term" value="C:nucleus"/>
    <property type="evidence" value="ECO:0007669"/>
    <property type="project" value="UniProtKB-SubCell"/>
</dbReference>
<evidence type="ECO:0000256" key="1">
    <source>
        <dbReference type="ARBA" id="ARBA00004123"/>
    </source>
</evidence>
<sequence>MVFSKFDALSVRPPTPPKDLNELPQDADETLQFLDDPFGDKPILPKVIEATKNLLNTPEQSPSSDISIPSSLASRQKRVNFELQTCAVAHKKPAALNWTPTRSSPLRPLPQTRVSRPLKSILKPSDATPTPPPDEGAAAHKFKTFAEMLESIVKLLASAERPSRMDAYHSLQRTMQAYEKIPDDQALKHKMSLLTQFIRRDVQAPSPTGTGLDSQLIAQALKLLMALFRIPDAVSAMDDDFCAFIIDRTVQVADDSSMPKAIVNTHLATFMQQNFRPKIMTTVRVERMLDVLDTIHERVGGFSVQAYRIRICRKLIQQRPESMIKHTDRWFRHTLKAFMSAQKDINQSALDIALSAAKTIGHDRHVAKACLAVLNRERKDGETIAKVFANELARMLGGDNAALVPQIWSAVTVLLRDSFQSSAFTTLKEWLVVFEKCIQSDKDVVKIQTNVAFCFLVYTVNLSHDTVQTWTKMFLNIPLHQLQRRMPTKKAERDAVSSSYLTLLYYALRPTASFEQLDRYWREFVVGFWSQLLHSSASQHTFAACRIVSALLDGSRKPWIEQRALDQRPQYMVQRGELPILDPKWVRRSLPSILPFVETLLEATLWSENELQEDEPVKKMWLALLNSLVEASSKEVMASTETKDAMAHIVNLLRRVWDSHTAQLALSQQQEDAWANKFCFLVETVVRKLGPLHFADKFLTRNGTNEFEVASTPSHRSRQHGVRISPLLYFIDLLVNQSEGKLPDVVRLRAIKLMLEPCFNVQNTRLSRLEMLRDCSANAHGALRAAVAFNFWTQVEALLKVSLHVQQSGSVEQGSRLLGKEYDIVVEILGLGSSYFLNTLSGHAVLSSFVDTVRKEAGEAAVVLAVVEKVSECVLKRTADEDRMSCLPYTTVLLQNLPKQTNRRSMEQGRQNLWPSSPATGRHVDFDPYNHMYGVLVSVGSVAYRDLGIEDAESVVKFLAALAGSIKDCSTAHLAVYLRKTQEVIKTWVEDASRKMQSTEQSMKAVHRQVVSLWTEVNTAIERLPRKDGQILLHLEPLITAGFVSRRRSIVNISIATWNKTFGKEESLRYPSRLEQALRQLRSTVDISLPSLEVRDEDVADGLAFYESDNSTEDVQRAFKSPRVKESPFKISKSARKSLSRSPAVSTPGSRRSSARQTPRVRLRHDNSQIQFEPIISSPSNPFAQESQVLTDRQKEMIERQRLSGGLFANMGAPSPQKAPPSPMELHSDALTADDLPMDASHNTPLKALAAMGPMDAFLGSSPTPHARKSTRHIVSDDTSVATPTNVRTVKLANNDELGSSPPQFEKRSEVNSDVLVGSSFDYRQPETPYAISFDEGTTIDEEAMLAAVADTEFGNRSDNDVLTDTIMSEVPSSTIDLQLTAQLDADIQAHMAAATPTSDKPVPESNNEFVDAASHPQFSNTANEQDVSDTEVADSQPSSSVHLQAMQREREDDTSSTSRVGDSFSKPGSAKGTPRSKSLRRSSRHSLTSSPAASPSKKKRKQTPAKPEPQLEQDKMKKVQEEPTPTQQSLKQPSPQPDEDGMLDNIIVASPTIRPPKTKKRKSMNDPGSPTIHIPETTRKRGPVRRSQSLLSQVENSQDVRIEDTPAPKRARQDSNHDVSDAKSTPPPPSQTKRLSHVQVTPKRSSELGSSVRGSSVAAAEEGSQEPAVAATPSRSFADRVILTPRSIIQQLKSLKDFLFSAPQLVLGREEEREIDDALFDIRRKVHAAGSRREEGKDE</sequence>
<comment type="subcellular location">
    <subcellularLocation>
        <location evidence="2">Chromosome</location>
        <location evidence="2">Telomere</location>
    </subcellularLocation>
    <subcellularLocation>
        <location evidence="1">Nucleus</location>
    </subcellularLocation>
</comment>
<dbReference type="SUPFAM" id="SSF48371">
    <property type="entry name" value="ARM repeat"/>
    <property type="match status" value="1"/>
</dbReference>
<feature type="region of interest" description="Disordered" evidence="7">
    <location>
        <begin position="1116"/>
        <end position="1165"/>
    </location>
</feature>
<evidence type="ECO:0000256" key="5">
    <source>
        <dbReference type="ARBA" id="ARBA00023242"/>
    </source>
</evidence>
<dbReference type="InterPro" id="IPR016024">
    <property type="entry name" value="ARM-type_fold"/>
</dbReference>
<proteinExistence type="predicted"/>
<evidence type="ECO:0000256" key="3">
    <source>
        <dbReference type="ARBA" id="ARBA00022454"/>
    </source>
</evidence>
<accession>A0A6A7ABH6</accession>
<dbReference type="GO" id="GO:0140445">
    <property type="term" value="C:chromosome, telomeric repeat region"/>
    <property type="evidence" value="ECO:0007669"/>
    <property type="project" value="TreeGrafter"/>
</dbReference>
<name>A0A6A7ABH6_9PLEO</name>
<dbReference type="GO" id="GO:0000723">
    <property type="term" value="P:telomere maintenance"/>
    <property type="evidence" value="ECO:0007669"/>
    <property type="project" value="TreeGrafter"/>
</dbReference>
<organism evidence="9 10">
    <name type="scientific">Ophiobolus disseminans</name>
    <dbReference type="NCBI Taxonomy" id="1469910"/>
    <lineage>
        <taxon>Eukaryota</taxon>
        <taxon>Fungi</taxon>
        <taxon>Dikarya</taxon>
        <taxon>Ascomycota</taxon>
        <taxon>Pezizomycotina</taxon>
        <taxon>Dothideomycetes</taxon>
        <taxon>Pleosporomycetidae</taxon>
        <taxon>Pleosporales</taxon>
        <taxon>Pleosporineae</taxon>
        <taxon>Phaeosphaeriaceae</taxon>
        <taxon>Ophiobolus</taxon>
    </lineage>
</organism>
<dbReference type="PANTHER" id="PTHR22928:SF3">
    <property type="entry name" value="TELOMERE-ASSOCIATED PROTEIN RIF1"/>
    <property type="match status" value="1"/>
</dbReference>
<feature type="compositionally biased region" description="Polar residues" evidence="7">
    <location>
        <begin position="1524"/>
        <end position="1534"/>
    </location>
</feature>
<feature type="region of interest" description="Disordered" evidence="7">
    <location>
        <begin position="97"/>
        <end position="137"/>
    </location>
</feature>
<keyword evidence="3" id="KW-0158">Chromosome</keyword>
<dbReference type="Pfam" id="PF12231">
    <property type="entry name" value="Rif1_N"/>
    <property type="match status" value="1"/>
</dbReference>
<keyword evidence="5" id="KW-0539">Nucleus</keyword>
<evidence type="ECO:0000313" key="10">
    <source>
        <dbReference type="Proteomes" id="UP000799424"/>
    </source>
</evidence>